<feature type="transmembrane region" description="Helical" evidence="1">
    <location>
        <begin position="153"/>
        <end position="170"/>
    </location>
</feature>
<accession>A0A323T8Y0</accession>
<keyword evidence="1" id="KW-0472">Membrane</keyword>
<evidence type="ECO:0000313" key="2">
    <source>
        <dbReference type="EMBL" id="PYZ92051.1"/>
    </source>
</evidence>
<feature type="transmembrane region" description="Helical" evidence="1">
    <location>
        <begin position="95"/>
        <end position="114"/>
    </location>
</feature>
<proteinExistence type="predicted"/>
<feature type="transmembrane region" description="Helical" evidence="1">
    <location>
        <begin position="6"/>
        <end position="26"/>
    </location>
</feature>
<sequence length="171" mass="19499">MQFLSALFMILFISFDGFIWGWLIGFRRLYFPLGHFLLLTIGTGLILWAFYQVGSALEDVIPFHLFNKISGIFLLILSLYHLIDGKGLFKRAIALKLFIIINVDNVGFGLSAGFESLGRYFPLIAGAQFGLFFLLGLFISYRMSLYKFQQMGELLPFCILFSMGLFKLLFG</sequence>
<dbReference type="RefSeq" id="WP_110611580.1">
    <property type="nucleotide sequence ID" value="NZ_PDOD01000005.1"/>
</dbReference>
<dbReference type="EMBL" id="PDOD01000005">
    <property type="protein sequence ID" value="PYZ92051.1"/>
    <property type="molecule type" value="Genomic_DNA"/>
</dbReference>
<keyword evidence="1" id="KW-0812">Transmembrane</keyword>
<name>A0A323T8Y0_9BACI</name>
<comment type="caution">
    <text evidence="2">The sequence shown here is derived from an EMBL/GenBank/DDBJ whole genome shotgun (WGS) entry which is preliminary data.</text>
</comment>
<dbReference type="AlphaFoldDB" id="A0A323T8Y0"/>
<feature type="transmembrane region" description="Helical" evidence="1">
    <location>
        <begin position="63"/>
        <end position="83"/>
    </location>
</feature>
<keyword evidence="1" id="KW-1133">Transmembrane helix</keyword>
<feature type="transmembrane region" description="Helical" evidence="1">
    <location>
        <begin position="33"/>
        <end position="51"/>
    </location>
</feature>
<gene>
    <name evidence="2" type="ORF">CR194_17820</name>
</gene>
<evidence type="ECO:0000256" key="1">
    <source>
        <dbReference type="SAM" id="Phobius"/>
    </source>
</evidence>
<keyword evidence="3" id="KW-1185">Reference proteome</keyword>
<protein>
    <recommendedName>
        <fullName evidence="4">Sporulation membrane protein YtaF</fullName>
    </recommendedName>
</protein>
<dbReference type="Proteomes" id="UP000248214">
    <property type="component" value="Unassembled WGS sequence"/>
</dbReference>
<reference evidence="2 3" key="1">
    <citation type="submission" date="2017-10" db="EMBL/GenBank/DDBJ databases">
        <title>Bacillus sp. nov., a halophilic bacterium isolated from a Keqin Lake.</title>
        <authorList>
            <person name="Wang H."/>
        </authorList>
    </citation>
    <scope>NUCLEOTIDE SEQUENCE [LARGE SCALE GENOMIC DNA]</scope>
    <source>
        <strain evidence="2 3">KQ-12</strain>
    </source>
</reference>
<evidence type="ECO:0008006" key="4">
    <source>
        <dbReference type="Google" id="ProtNLM"/>
    </source>
</evidence>
<feature type="transmembrane region" description="Helical" evidence="1">
    <location>
        <begin position="120"/>
        <end position="141"/>
    </location>
</feature>
<organism evidence="2 3">
    <name type="scientific">Salipaludibacillus keqinensis</name>
    <dbReference type="NCBI Taxonomy" id="2045207"/>
    <lineage>
        <taxon>Bacteria</taxon>
        <taxon>Bacillati</taxon>
        <taxon>Bacillota</taxon>
        <taxon>Bacilli</taxon>
        <taxon>Bacillales</taxon>
        <taxon>Bacillaceae</taxon>
    </lineage>
</organism>
<evidence type="ECO:0000313" key="3">
    <source>
        <dbReference type="Proteomes" id="UP000248214"/>
    </source>
</evidence>